<dbReference type="Pfam" id="PF05485">
    <property type="entry name" value="THAP"/>
    <property type="match status" value="1"/>
</dbReference>
<protein>
    <recommendedName>
        <fullName evidence="7">THAP-type domain-containing protein</fullName>
    </recommendedName>
</protein>
<dbReference type="SMART" id="SM00980">
    <property type="entry name" value="THAP"/>
    <property type="match status" value="1"/>
</dbReference>
<keyword evidence="2 5" id="KW-0863">Zinc-finger</keyword>
<dbReference type="GO" id="GO:0008270">
    <property type="term" value="F:zinc ion binding"/>
    <property type="evidence" value="ECO:0007669"/>
    <property type="project" value="UniProtKB-KW"/>
</dbReference>
<gene>
    <name evidence="8" type="ORF">ACAOBT_LOCUS28647</name>
</gene>
<evidence type="ECO:0000256" key="3">
    <source>
        <dbReference type="ARBA" id="ARBA00022833"/>
    </source>
</evidence>
<dbReference type="AlphaFoldDB" id="A0A9P0Q0J6"/>
<evidence type="ECO:0000256" key="6">
    <source>
        <dbReference type="SAM" id="MobiDB-lite"/>
    </source>
</evidence>
<keyword evidence="9" id="KW-1185">Reference proteome</keyword>
<organism evidence="8 9">
    <name type="scientific">Acanthoscelides obtectus</name>
    <name type="common">Bean weevil</name>
    <name type="synonym">Bruchus obtectus</name>
    <dbReference type="NCBI Taxonomy" id="200917"/>
    <lineage>
        <taxon>Eukaryota</taxon>
        <taxon>Metazoa</taxon>
        <taxon>Ecdysozoa</taxon>
        <taxon>Arthropoda</taxon>
        <taxon>Hexapoda</taxon>
        <taxon>Insecta</taxon>
        <taxon>Pterygota</taxon>
        <taxon>Neoptera</taxon>
        <taxon>Endopterygota</taxon>
        <taxon>Coleoptera</taxon>
        <taxon>Polyphaga</taxon>
        <taxon>Cucujiformia</taxon>
        <taxon>Chrysomeloidea</taxon>
        <taxon>Chrysomelidae</taxon>
        <taxon>Bruchinae</taxon>
        <taxon>Bruchini</taxon>
        <taxon>Acanthoscelides</taxon>
    </lineage>
</organism>
<evidence type="ECO:0000256" key="4">
    <source>
        <dbReference type="ARBA" id="ARBA00023125"/>
    </source>
</evidence>
<keyword evidence="3" id="KW-0862">Zinc</keyword>
<name>A0A9P0Q0J6_ACAOB</name>
<keyword evidence="4 5" id="KW-0238">DNA-binding</keyword>
<evidence type="ECO:0000256" key="5">
    <source>
        <dbReference type="PROSITE-ProRule" id="PRU00309"/>
    </source>
</evidence>
<evidence type="ECO:0000313" key="9">
    <source>
        <dbReference type="Proteomes" id="UP001152888"/>
    </source>
</evidence>
<evidence type="ECO:0000259" key="7">
    <source>
        <dbReference type="PROSITE" id="PS50950"/>
    </source>
</evidence>
<feature type="compositionally biased region" description="Polar residues" evidence="6">
    <location>
        <begin position="170"/>
        <end position="181"/>
    </location>
</feature>
<dbReference type="PROSITE" id="PS50950">
    <property type="entry name" value="ZF_THAP"/>
    <property type="match status" value="1"/>
</dbReference>
<evidence type="ECO:0000256" key="2">
    <source>
        <dbReference type="ARBA" id="ARBA00022771"/>
    </source>
</evidence>
<comment type="caution">
    <text evidence="8">The sequence shown here is derived from an EMBL/GenBank/DDBJ whole genome shotgun (WGS) entry which is preliminary data.</text>
</comment>
<dbReference type="SUPFAM" id="SSF57716">
    <property type="entry name" value="Glucocorticoid receptor-like (DNA-binding domain)"/>
    <property type="match status" value="1"/>
</dbReference>
<dbReference type="EMBL" id="CAKOFQ010007648">
    <property type="protein sequence ID" value="CAH2005623.1"/>
    <property type="molecule type" value="Genomic_DNA"/>
</dbReference>
<dbReference type="GO" id="GO:0003677">
    <property type="term" value="F:DNA binding"/>
    <property type="evidence" value="ECO:0007669"/>
    <property type="project" value="UniProtKB-UniRule"/>
</dbReference>
<reference evidence="8" key="1">
    <citation type="submission" date="2022-03" db="EMBL/GenBank/DDBJ databases">
        <authorList>
            <person name="Sayadi A."/>
        </authorList>
    </citation>
    <scope>NUCLEOTIDE SEQUENCE</scope>
</reference>
<sequence length="293" mass="33391">MSNRKWCFVPKCTSTSSTTPPKIFVSVPKAAAQRKKWFDAARRDVKSVSSTSTMYCCEDHFDLEKDMENYLQYKMSTVRARMNPNIAPHKFACQLSSTKRVFSEKRARQKHIAKYLQPAAARRAGPSTEKSEPEGVEVIEEEHDELPEPLTVEVQSQLQSEDPFGATPLQGPSTTISNTNDIPEFDEPESIKIEPIQIKREYYEDESEAPSNKRFCFDDDLSAFGRLVEQKLRMMPTEYGKRLVMQKIEAILHEAESGVYDYPKSDSELPEQCPPFVAVEVDVSCVKQEVEES</sequence>
<dbReference type="Proteomes" id="UP001152888">
    <property type="component" value="Unassembled WGS sequence"/>
</dbReference>
<evidence type="ECO:0000313" key="8">
    <source>
        <dbReference type="EMBL" id="CAH2005623.1"/>
    </source>
</evidence>
<accession>A0A9P0Q0J6</accession>
<dbReference type="InterPro" id="IPR006612">
    <property type="entry name" value="THAP_Znf"/>
</dbReference>
<keyword evidence="1" id="KW-0479">Metal-binding</keyword>
<feature type="domain" description="THAP-type" evidence="7">
    <location>
        <begin position="1"/>
        <end position="91"/>
    </location>
</feature>
<evidence type="ECO:0000256" key="1">
    <source>
        <dbReference type="ARBA" id="ARBA00022723"/>
    </source>
</evidence>
<proteinExistence type="predicted"/>
<feature type="region of interest" description="Disordered" evidence="6">
    <location>
        <begin position="165"/>
        <end position="185"/>
    </location>
</feature>